<evidence type="ECO:0000256" key="4">
    <source>
        <dbReference type="ARBA" id="ARBA00023088"/>
    </source>
</evidence>
<evidence type="ECO:0000256" key="1">
    <source>
        <dbReference type="ARBA" id="ARBA00022512"/>
    </source>
</evidence>
<evidence type="ECO:0000256" key="5">
    <source>
        <dbReference type="SAM" id="MobiDB-lite"/>
    </source>
</evidence>
<feature type="region of interest" description="Disordered" evidence="5">
    <location>
        <begin position="1118"/>
        <end position="1189"/>
    </location>
</feature>
<keyword evidence="1" id="KW-0134">Cell wall</keyword>
<dbReference type="AlphaFoldDB" id="A0AAU7DVE5"/>
<keyword evidence="4" id="KW-0572">Peptidoglycan-anchor</keyword>
<accession>A0AAU7DVE5</accession>
<name>A0AAU7DVE5_9MICO</name>
<organism evidence="9">
    <name type="scientific">Jonesiaceae bacterium BS-20</name>
    <dbReference type="NCBI Taxonomy" id="3120821"/>
    <lineage>
        <taxon>Bacteria</taxon>
        <taxon>Bacillati</taxon>
        <taxon>Actinomycetota</taxon>
        <taxon>Actinomycetes</taxon>
        <taxon>Micrococcales</taxon>
        <taxon>Jonesiaceae</taxon>
    </lineage>
</organism>
<feature type="region of interest" description="Disordered" evidence="5">
    <location>
        <begin position="240"/>
        <end position="268"/>
    </location>
</feature>
<proteinExistence type="predicted"/>
<dbReference type="PROSITE" id="PS50847">
    <property type="entry name" value="GRAM_POS_ANCHORING"/>
    <property type="match status" value="1"/>
</dbReference>
<dbReference type="NCBIfam" id="TIGR01167">
    <property type="entry name" value="LPXTG_anchor"/>
    <property type="match status" value="1"/>
</dbReference>
<dbReference type="Pfam" id="PF00746">
    <property type="entry name" value="Gram_pos_anchor"/>
    <property type="match status" value="1"/>
</dbReference>
<feature type="domain" description="Gram-positive cocci surface proteins LPxTG" evidence="8">
    <location>
        <begin position="1186"/>
        <end position="1218"/>
    </location>
</feature>
<sequence length="1218" mass="128848">MRIKWRTSGVAGAMALLLSASLVPVATATEVPVETAAAEAAVETQAEVETVEQVAPVAEDEVAQPVATAAGAVNGYYDNVDQKLIKAISASSEELTGEGLVNGRIAATLDGKVDTFWHSRWSGVEDPAPHTLIYGTADGNPIPNVARISLSPRGKPHSGRFKDYEVLVRSDAACEAADGWTLLKEGSMDPLDKGDVNIDFEAQDISCVKVVAKSSWDGAEKEQAFASLAEFNLHQFFEGDRPLPEAQPLPPRTPQKPRPLPTGVKSSSEVLDPLALDARIADNDDKTPIALKVPGWNGEDRIVGARKSTTPKVADLETSGINYFVDCEAAESKSEGTQANPWTSIKAVNTHGDFEAGDQILFKRGTTCAGLLHPTGSGVEGNHITIDAYGEPSADLPLLEGRGITESPDNDIPLTLQSQTGHGIESAVVRLFNQEYWTIRNLEITNYSGDENDYNKRRRGVVVALEDFGRGNGFDISDLYIHDVLGRGEKDLGGSGGIQFEAYAGAKKIPTSFGGIEVHHNTIRHVNRSGINEGSDFRSRHSVGGSIQDNAFEVWAGMDVHDNIVSDIGGDAIVTQFASDTEVYNNSVWDSSNHHGGVSKSGNNAAVWAWDADNVKYFNNHVFDTVMPDGTWDGTAFDSDYGTTGTTFEYNITHDNQGGFMLFCGCGGLSTQTVLRYNLSINDGRGGENHAEGPRVFFVAGQTDAEVYNNSFLLYPGANIDKGSGGSSAVTYQNNVFLAQGAVRTGMNDGLAKTSPFRSNLYAGSSGAWPQPGINDNTVEVDLQPADGKGLAPIQVGKKFIAGKGVSIAKGSIADIANNEIPAFQRPDLGAFQVSEALDGLAIQNGGFEVDTEGWELTNGASVTDKSYRGGNHALALDSKDAAASQTFNAGANRTFRVVAAVQASAEGDLPTFSLSNPEGHTVTAQALEAKTTGYAAGEWVNVSAVMRTGWDGTTLSVDIAGPGLVDDVTVELVADYMVDGSFQSRSNSPWSNNGRAEEGVSGGLALAVGGGGTAENVETVVPELGREYTLSAWIKGTDVHVGAKQGYTYKEPAGDKKSQSVTASSDKFAQVSMDYTPTENRFSTFCYNPTEGQVLCDDFTLVDKWDGTVARIGTTVIPGVPINPAEPVTPEEPEIPLTPITPAKPVTPEESEIPLTPITPAKPVTPDADSDSDDEATTGSEDGELPKTGSTAVTVGLVALAALAAGGVFLAFRRKTA</sequence>
<dbReference type="EMBL" id="CP146203">
    <property type="protein sequence ID" value="XBH21035.1"/>
    <property type="molecule type" value="Genomic_DNA"/>
</dbReference>
<dbReference type="SUPFAM" id="SSF51126">
    <property type="entry name" value="Pectin lyase-like"/>
    <property type="match status" value="1"/>
</dbReference>
<feature type="compositionally biased region" description="Pro residues" evidence="5">
    <location>
        <begin position="245"/>
        <end position="260"/>
    </location>
</feature>
<dbReference type="InterPro" id="IPR012334">
    <property type="entry name" value="Pectin_lyas_fold"/>
</dbReference>
<keyword evidence="2" id="KW-0964">Secreted</keyword>
<reference evidence="9" key="1">
    <citation type="submission" date="2024-02" db="EMBL/GenBank/DDBJ databases">
        <title>Tomenella chthoni gen. nov. sp. nov., a member of the family Jonesiaceae isolated from bat guano.</title>
        <authorList>
            <person name="Miller S.L."/>
            <person name="King J."/>
            <person name="Sankaranarayanan K."/>
            <person name="Lawson P.A."/>
        </authorList>
    </citation>
    <scope>NUCLEOTIDE SEQUENCE</scope>
    <source>
        <strain evidence="9">BS-20</strain>
    </source>
</reference>
<protein>
    <submittedName>
        <fullName evidence="9">LPXTG cell wall anchor domain-containing protein</fullName>
    </submittedName>
</protein>
<feature type="transmembrane region" description="Helical" evidence="6">
    <location>
        <begin position="1193"/>
        <end position="1213"/>
    </location>
</feature>
<feature type="chain" id="PRO_5043414254" evidence="7">
    <location>
        <begin position="29"/>
        <end position="1218"/>
    </location>
</feature>
<dbReference type="InterPro" id="IPR019931">
    <property type="entry name" value="LPXTG_anchor"/>
</dbReference>
<dbReference type="InterPro" id="IPR008979">
    <property type="entry name" value="Galactose-bd-like_sf"/>
</dbReference>
<keyword evidence="3 7" id="KW-0732">Signal</keyword>
<feature type="signal peptide" evidence="7">
    <location>
        <begin position="1"/>
        <end position="28"/>
    </location>
</feature>
<evidence type="ECO:0000259" key="8">
    <source>
        <dbReference type="PROSITE" id="PS50847"/>
    </source>
</evidence>
<dbReference type="Gene3D" id="2.60.120.260">
    <property type="entry name" value="Galactose-binding domain-like"/>
    <property type="match status" value="3"/>
</dbReference>
<evidence type="ECO:0000256" key="2">
    <source>
        <dbReference type="ARBA" id="ARBA00022525"/>
    </source>
</evidence>
<dbReference type="Gene3D" id="2.160.20.10">
    <property type="entry name" value="Single-stranded right-handed beta-helix, Pectin lyase-like"/>
    <property type="match status" value="1"/>
</dbReference>
<dbReference type="SUPFAM" id="SSF49785">
    <property type="entry name" value="Galactose-binding domain-like"/>
    <property type="match status" value="1"/>
</dbReference>
<evidence type="ECO:0000256" key="3">
    <source>
        <dbReference type="ARBA" id="ARBA00022729"/>
    </source>
</evidence>
<keyword evidence="6" id="KW-0812">Transmembrane</keyword>
<keyword evidence="6" id="KW-1133">Transmembrane helix</keyword>
<evidence type="ECO:0000313" key="9">
    <source>
        <dbReference type="EMBL" id="XBH21035.1"/>
    </source>
</evidence>
<gene>
    <name evidence="9" type="ORF">V5R04_12545</name>
</gene>
<dbReference type="InterPro" id="IPR011050">
    <property type="entry name" value="Pectin_lyase_fold/virulence"/>
</dbReference>
<keyword evidence="6" id="KW-0472">Membrane</keyword>
<evidence type="ECO:0000256" key="6">
    <source>
        <dbReference type="SAM" id="Phobius"/>
    </source>
</evidence>
<evidence type="ECO:0000256" key="7">
    <source>
        <dbReference type="SAM" id="SignalP"/>
    </source>
</evidence>